<evidence type="ECO:0000256" key="1">
    <source>
        <dbReference type="ARBA" id="ARBA00004123"/>
    </source>
</evidence>
<evidence type="ECO:0000256" key="3">
    <source>
        <dbReference type="ARBA" id="ARBA00022448"/>
    </source>
</evidence>
<keyword evidence="5" id="KW-0677">Repeat</keyword>
<protein>
    <submittedName>
        <fullName evidence="11">NTF2-like protein</fullName>
    </submittedName>
</protein>
<dbReference type="InterPro" id="IPR032675">
    <property type="entry name" value="LRR_dom_sf"/>
</dbReference>
<dbReference type="PROSITE" id="PS51281">
    <property type="entry name" value="TAP_C"/>
    <property type="match status" value="1"/>
</dbReference>
<sequence length="569" mass="63825">MYADKVEEEKKPNNSLGSSLLKSAGLLASNKHSKQSKQSRRRGATANEDTSMNESDPATRRSQIRNKSNPLARPSTSARPKKVSLNSQPIKQKTSTSDRSVIDALTRFLNTRYDPNLNYLNLENMGQDEILKSANFIPPGYNKQKSLAGPSLFKLISELFPEVKTISLASNHLRNMNAFKALPEFIPNLVNLSLSDNDIRHVEDLYALCTSKKLRNLKELILSNNPISRFGDTWRARVVRKFPSLELLDMKPVERSVKFDFGDGVKIDPKKERTPSEATEALPEVFPIGIVGSFGRDNPEVGPLVGEFLTRFFSLFDGDRNALLAAYTDNATFSLCVNTNTPPRARRQNLYDGKPKIMWKPYVDNKPIATSRNCSKIYRNDMRNEKLSTGNKMIIEAFKILPKTTHNISDVDKFVFDCWTMPGVIPSTPVIFCSVHGEFVEGTTKGFRSFDRTFILAPSTVSKFAADSGWPCAIISDNLNLRSLSKSDAWQPGPIETMESSKGILLKLPKDPPSSISKDQHNIIIELAKKTKLNYEFSIQCLQSNNWSLDMALQNFEAVKTSIPQEAFL</sequence>
<feature type="compositionally biased region" description="Basic and acidic residues" evidence="8">
    <location>
        <begin position="1"/>
        <end position="12"/>
    </location>
</feature>
<feature type="compositionally biased region" description="Polar residues" evidence="8">
    <location>
        <begin position="65"/>
        <end position="98"/>
    </location>
</feature>
<evidence type="ECO:0000259" key="10">
    <source>
        <dbReference type="PROSITE" id="PS51281"/>
    </source>
</evidence>
<dbReference type="SMART" id="SM00804">
    <property type="entry name" value="TAP_C"/>
    <property type="match status" value="1"/>
</dbReference>
<dbReference type="InterPro" id="IPR005637">
    <property type="entry name" value="TAP_C_dom"/>
</dbReference>
<comment type="similarity">
    <text evidence="2">Belongs to the NXF family.</text>
</comment>
<dbReference type="CDD" id="cd14342">
    <property type="entry name" value="UBA_TAP-C"/>
    <property type="match status" value="1"/>
</dbReference>
<dbReference type="EMBL" id="SPRV01000026">
    <property type="protein sequence ID" value="TIC61784.1"/>
    <property type="molecule type" value="Genomic_DNA"/>
</dbReference>
<dbReference type="GO" id="GO:0003723">
    <property type="term" value="F:RNA binding"/>
    <property type="evidence" value="ECO:0007669"/>
    <property type="project" value="TreeGrafter"/>
</dbReference>
<dbReference type="PROSITE" id="PS50177">
    <property type="entry name" value="NTF2_DOMAIN"/>
    <property type="match status" value="1"/>
</dbReference>
<dbReference type="InterPro" id="IPR018222">
    <property type="entry name" value="Nuclear_transport_factor_2_euk"/>
</dbReference>
<dbReference type="InterPro" id="IPR057125">
    <property type="entry name" value="NXF1/2/3/5-like_LRR"/>
</dbReference>
<dbReference type="InterPro" id="IPR030217">
    <property type="entry name" value="NXF_fam"/>
</dbReference>
<keyword evidence="6" id="KW-0509">mRNA transport</keyword>
<feature type="compositionally biased region" description="Basic residues" evidence="8">
    <location>
        <begin position="31"/>
        <end position="43"/>
    </location>
</feature>
<dbReference type="InterPro" id="IPR032710">
    <property type="entry name" value="NTF2-like_dom_sf"/>
</dbReference>
<dbReference type="SUPFAM" id="SSF54427">
    <property type="entry name" value="NTF2-like"/>
    <property type="match status" value="1"/>
</dbReference>
<feature type="compositionally biased region" description="Low complexity" evidence="8">
    <location>
        <begin position="14"/>
        <end position="30"/>
    </location>
</feature>
<gene>
    <name evidence="11" type="ORF">E3Q03_02561</name>
</gene>
<evidence type="ECO:0000256" key="2">
    <source>
        <dbReference type="ARBA" id="ARBA00009285"/>
    </source>
</evidence>
<dbReference type="Gene3D" id="3.80.10.10">
    <property type="entry name" value="Ribonuclease Inhibitor"/>
    <property type="match status" value="1"/>
</dbReference>
<comment type="caution">
    <text evidence="11">The sequence shown here is derived from an EMBL/GenBank/DDBJ whole genome shotgun (WGS) entry which is preliminary data.</text>
</comment>
<reference evidence="11 12" key="1">
    <citation type="submission" date="2019-03" db="EMBL/GenBank/DDBJ databases">
        <title>Sequencing 25 genomes of Wallemia mellicola.</title>
        <authorList>
            <person name="Gostincar C."/>
        </authorList>
    </citation>
    <scope>NUCLEOTIDE SEQUENCE [LARGE SCALE GENOMIC DNA]</scope>
    <source>
        <strain evidence="11 12">EXF-1277</strain>
    </source>
</reference>
<feature type="compositionally biased region" description="Polar residues" evidence="8">
    <location>
        <begin position="47"/>
        <end position="56"/>
    </location>
</feature>
<evidence type="ECO:0000256" key="7">
    <source>
        <dbReference type="ARBA" id="ARBA00023242"/>
    </source>
</evidence>
<dbReference type="Pfam" id="PF24048">
    <property type="entry name" value="LRR_NXF1-5"/>
    <property type="match status" value="1"/>
</dbReference>
<comment type="subcellular location">
    <subcellularLocation>
        <location evidence="1">Nucleus</location>
    </subcellularLocation>
</comment>
<keyword evidence="3" id="KW-0813">Transport</keyword>
<dbReference type="GO" id="GO:0016973">
    <property type="term" value="P:poly(A)+ mRNA export from nucleus"/>
    <property type="evidence" value="ECO:0007669"/>
    <property type="project" value="TreeGrafter"/>
</dbReference>
<dbReference type="SUPFAM" id="SSF46934">
    <property type="entry name" value="UBA-like"/>
    <property type="match status" value="1"/>
</dbReference>
<dbReference type="PANTHER" id="PTHR10662:SF22">
    <property type="entry name" value="NUCLEAR RNA EXPORT FACTOR 1"/>
    <property type="match status" value="1"/>
</dbReference>
<feature type="domain" description="NTF2" evidence="9">
    <location>
        <begin position="304"/>
        <end position="481"/>
    </location>
</feature>
<dbReference type="Pfam" id="PF22602">
    <property type="entry name" value="NXF_NTF2"/>
    <property type="match status" value="1"/>
</dbReference>
<dbReference type="AlphaFoldDB" id="A0AB74KDI8"/>
<proteinExistence type="inferred from homology"/>
<keyword evidence="7" id="KW-0539">Nucleus</keyword>
<dbReference type="Proteomes" id="UP000305362">
    <property type="component" value="Unassembled WGS sequence"/>
</dbReference>
<organism evidence="11 12">
    <name type="scientific">Wallemia mellicola</name>
    <dbReference type="NCBI Taxonomy" id="1708541"/>
    <lineage>
        <taxon>Eukaryota</taxon>
        <taxon>Fungi</taxon>
        <taxon>Dikarya</taxon>
        <taxon>Basidiomycota</taxon>
        <taxon>Wallemiomycotina</taxon>
        <taxon>Wallemiomycetes</taxon>
        <taxon>Wallemiales</taxon>
        <taxon>Wallemiaceae</taxon>
        <taxon>Wallemia</taxon>
    </lineage>
</organism>
<dbReference type="GO" id="GO:0005634">
    <property type="term" value="C:nucleus"/>
    <property type="evidence" value="ECO:0007669"/>
    <property type="project" value="UniProtKB-SubCell"/>
</dbReference>
<feature type="domain" description="TAP-C" evidence="10">
    <location>
        <begin position="518"/>
        <end position="569"/>
    </location>
</feature>
<accession>A0AB74KDI8</accession>
<evidence type="ECO:0000256" key="8">
    <source>
        <dbReference type="SAM" id="MobiDB-lite"/>
    </source>
</evidence>
<evidence type="ECO:0000256" key="6">
    <source>
        <dbReference type="ARBA" id="ARBA00022816"/>
    </source>
</evidence>
<evidence type="ECO:0000256" key="5">
    <source>
        <dbReference type="ARBA" id="ARBA00022737"/>
    </source>
</evidence>
<dbReference type="Gene3D" id="1.10.8.10">
    <property type="entry name" value="DNA helicase RuvA subunit, C-terminal domain"/>
    <property type="match status" value="1"/>
</dbReference>
<dbReference type="InterPro" id="IPR001611">
    <property type="entry name" value="Leu-rich_rpt"/>
</dbReference>
<evidence type="ECO:0000313" key="11">
    <source>
        <dbReference type="EMBL" id="TIC61784.1"/>
    </source>
</evidence>
<dbReference type="Pfam" id="PF03943">
    <property type="entry name" value="TAP_C"/>
    <property type="match status" value="1"/>
</dbReference>
<evidence type="ECO:0000313" key="12">
    <source>
        <dbReference type="Proteomes" id="UP000305362"/>
    </source>
</evidence>
<dbReference type="InterPro" id="IPR009060">
    <property type="entry name" value="UBA-like_sf"/>
</dbReference>
<dbReference type="PANTHER" id="PTHR10662">
    <property type="entry name" value="NUCLEAR RNA EXPORT FACTOR"/>
    <property type="match status" value="1"/>
</dbReference>
<feature type="region of interest" description="Disordered" evidence="8">
    <location>
        <begin position="1"/>
        <end position="98"/>
    </location>
</feature>
<dbReference type="SUPFAM" id="SSF52058">
    <property type="entry name" value="L domain-like"/>
    <property type="match status" value="1"/>
</dbReference>
<evidence type="ECO:0000259" key="9">
    <source>
        <dbReference type="PROSITE" id="PS50177"/>
    </source>
</evidence>
<keyword evidence="4" id="KW-0433">Leucine-rich repeat</keyword>
<dbReference type="InterPro" id="IPR002075">
    <property type="entry name" value="NTF2_dom"/>
</dbReference>
<dbReference type="PROSITE" id="PS51450">
    <property type="entry name" value="LRR"/>
    <property type="match status" value="1"/>
</dbReference>
<name>A0AB74KDI8_9BASI</name>
<evidence type="ECO:0000256" key="4">
    <source>
        <dbReference type="ARBA" id="ARBA00022614"/>
    </source>
</evidence>
<dbReference type="Gene3D" id="3.10.450.50">
    <property type="match status" value="1"/>
</dbReference>